<accession>A0AAE8Y0W0</accession>
<reference evidence="1" key="1">
    <citation type="submission" date="2021-05" db="EMBL/GenBank/DDBJ databases">
        <title>Diversity, taxonomy and evolution of archaeal viruses of the class Caudoviricetes.</title>
        <authorList>
            <person name="Liu Y."/>
            <person name="Demina T.A."/>
            <person name="Roux S."/>
            <person name="Aiewsakun P."/>
            <person name="Kazlauskas D."/>
            <person name="Simmonds P."/>
            <person name="Prangishvili D."/>
            <person name="Oksanen H.M."/>
            <person name="Krupovic M."/>
        </authorList>
    </citation>
    <scope>NUCLEOTIDE SEQUENCE</scope>
    <source>
        <strain evidence="1">HRTV-28/28</strain>
    </source>
</reference>
<name>A0AAE8Y0W0_9CAUD</name>
<keyword evidence="2" id="KW-1185">Reference proteome</keyword>
<dbReference type="Proteomes" id="UP000827176">
    <property type="component" value="Segment"/>
</dbReference>
<sequence length="181" mass="19181">MTTRTEEAQNTHLVAGDEVGATGLLIPRDGYGLPARYRPLDPSPHRAWAITVVAGPALDLSPLVIRAGTTYRIPEGETEYHSEVELDGELDLDGELRLVSDTTPDADLDVEAAVSTSDDTEFTEWAAGGTTATAEATGDPPARTATIYSDEATVGALNARLTPQTEATSGVWKVTIEARDT</sequence>
<protein>
    <submittedName>
        <fullName evidence="1">Uncharacterized protein</fullName>
    </submittedName>
</protein>
<gene>
    <name evidence="1" type="ORF">HRTV-28_gp13</name>
</gene>
<organism evidence="1 2">
    <name type="scientific">Halorubrum tailed virus 28</name>
    <dbReference type="NCBI Taxonomy" id="2878009"/>
    <lineage>
        <taxon>Viruses</taxon>
        <taxon>Duplodnaviria</taxon>
        <taxon>Heunggongvirae</taxon>
        <taxon>Uroviricota</taxon>
        <taxon>Caudoviricetes</taxon>
        <taxon>Suolaviridae</taxon>
        <taxon>Pormufvirus</taxon>
        <taxon>Pormufvirus salinum</taxon>
        <taxon>Pormufvirus HRTV28</taxon>
    </lineage>
</organism>
<evidence type="ECO:0000313" key="2">
    <source>
        <dbReference type="Proteomes" id="UP000827176"/>
    </source>
</evidence>
<dbReference type="EMBL" id="MZ334528">
    <property type="protein sequence ID" value="UBF23451.1"/>
    <property type="molecule type" value="Genomic_DNA"/>
</dbReference>
<proteinExistence type="predicted"/>
<evidence type="ECO:0000313" key="1">
    <source>
        <dbReference type="EMBL" id="UBF23451.1"/>
    </source>
</evidence>